<dbReference type="Proteomes" id="UP001159659">
    <property type="component" value="Unassembled WGS sequence"/>
</dbReference>
<dbReference type="HAMAP" id="MF_01929">
    <property type="entry name" value="PurE_classI"/>
    <property type="match status" value="1"/>
</dbReference>
<dbReference type="SMART" id="SM01001">
    <property type="entry name" value="AIRC"/>
    <property type="match status" value="1"/>
</dbReference>
<dbReference type="PANTHER" id="PTHR11609:SF5">
    <property type="entry name" value="PHOSPHORIBOSYLAMINOIMIDAZOLE CARBOXYLASE"/>
    <property type="match status" value="1"/>
</dbReference>
<dbReference type="InterPro" id="IPR054350">
    <property type="entry name" value="PurT/PurK_preATP-grasp"/>
</dbReference>
<dbReference type="InterPro" id="IPR011054">
    <property type="entry name" value="Rudment_hybrid_motif"/>
</dbReference>
<dbReference type="Gene3D" id="3.40.50.20">
    <property type="match status" value="1"/>
</dbReference>
<dbReference type="GO" id="GO:0006189">
    <property type="term" value="P:'de novo' IMP biosynthetic process"/>
    <property type="evidence" value="ECO:0007669"/>
    <property type="project" value="InterPro"/>
</dbReference>
<dbReference type="GO" id="GO:0046872">
    <property type="term" value="F:metal ion binding"/>
    <property type="evidence" value="ECO:0007669"/>
    <property type="project" value="InterPro"/>
</dbReference>
<dbReference type="GO" id="GO:0005524">
    <property type="term" value="F:ATP binding"/>
    <property type="evidence" value="ECO:0007669"/>
    <property type="project" value="UniProtKB-UniRule"/>
</dbReference>
<evidence type="ECO:0000313" key="14">
    <source>
        <dbReference type="EMBL" id="CAI5725785.1"/>
    </source>
</evidence>
<dbReference type="GO" id="GO:0004638">
    <property type="term" value="F:phosphoribosylaminoimidazole carboxylase activity"/>
    <property type="evidence" value="ECO:0007669"/>
    <property type="project" value="UniProtKB-EC"/>
</dbReference>
<keyword evidence="7" id="KW-0210">Decarboxylase</keyword>
<dbReference type="InterPro" id="IPR000031">
    <property type="entry name" value="PurE_dom"/>
</dbReference>
<reference evidence="13 15" key="1">
    <citation type="submission" date="2021-11" db="EMBL/GenBank/DDBJ databases">
        <authorList>
            <person name="Islam A."/>
            <person name="Islam S."/>
            <person name="Flora M.S."/>
            <person name="Rahman M."/>
            <person name="Ziaur R.M."/>
            <person name="Epstein J.H."/>
            <person name="Hassan M."/>
            <person name="Klassen M."/>
            <person name="Woodard K."/>
            <person name="Webb A."/>
            <person name="Webby R.J."/>
            <person name="El Zowalaty M.E."/>
        </authorList>
    </citation>
    <scope>NUCLEOTIDE SEQUENCE [LARGE SCALE GENOMIC DNA]</scope>
    <source>
        <strain evidence="13">Pf1</strain>
    </source>
</reference>
<evidence type="ECO:0000313" key="16">
    <source>
        <dbReference type="Proteomes" id="UP001159659"/>
    </source>
</evidence>
<dbReference type="EC" id="4.1.1.21" evidence="4"/>
<evidence type="ECO:0000313" key="13">
    <source>
        <dbReference type="EMBL" id="CAH0486022.1"/>
    </source>
</evidence>
<protein>
    <recommendedName>
        <fullName evidence="4">phosphoribosylaminoimidazole carboxylase</fullName>
        <ecNumber evidence="4">4.1.1.21</ecNumber>
    </recommendedName>
    <alternativeName>
        <fullName evidence="10">AIR carboxylase</fullName>
    </alternativeName>
</protein>
<dbReference type="Gene3D" id="3.30.1490.20">
    <property type="entry name" value="ATP-grasp fold, A domain"/>
    <property type="match status" value="1"/>
</dbReference>
<dbReference type="PANTHER" id="PTHR11609">
    <property type="entry name" value="PURINE BIOSYNTHESIS PROTEIN 6/7, PUR6/7"/>
    <property type="match status" value="1"/>
</dbReference>
<evidence type="ECO:0000256" key="2">
    <source>
        <dbReference type="ARBA" id="ARBA00004747"/>
    </source>
</evidence>
<dbReference type="Proteomes" id="UP001157938">
    <property type="component" value="Unassembled WGS sequence"/>
</dbReference>
<evidence type="ECO:0000256" key="11">
    <source>
        <dbReference type="PROSITE-ProRule" id="PRU00409"/>
    </source>
</evidence>
<dbReference type="Pfam" id="PF22660">
    <property type="entry name" value="RS_preATP-grasp-like"/>
    <property type="match status" value="1"/>
</dbReference>
<comment type="similarity">
    <text evidence="3">In the C-terminal section; belongs to the AIR carboxylase family. Class I subfamily.</text>
</comment>
<dbReference type="InterPro" id="IPR040686">
    <property type="entry name" value="PurK_C"/>
</dbReference>
<comment type="caution">
    <text evidence="14">The sequence shown here is derived from an EMBL/GenBank/DDBJ whole genome shotgun (WGS) entry which is preliminary data.</text>
</comment>
<evidence type="ECO:0000256" key="9">
    <source>
        <dbReference type="ARBA" id="ARBA00023239"/>
    </source>
</evidence>
<keyword evidence="15" id="KW-1185">Reference proteome</keyword>
<evidence type="ECO:0000256" key="5">
    <source>
        <dbReference type="ARBA" id="ARBA00022741"/>
    </source>
</evidence>
<dbReference type="SUPFAM" id="SSF56059">
    <property type="entry name" value="Glutathione synthetase ATP-binding domain-like"/>
    <property type="match status" value="1"/>
</dbReference>
<dbReference type="SUPFAM" id="SSF52255">
    <property type="entry name" value="N5-CAIR mutase (phosphoribosylaminoimidazole carboxylase, PurE)"/>
    <property type="match status" value="1"/>
</dbReference>
<dbReference type="NCBIfam" id="NF004679">
    <property type="entry name" value="PRK06019.1-5"/>
    <property type="match status" value="1"/>
</dbReference>
<dbReference type="InterPro" id="IPR003135">
    <property type="entry name" value="ATP-grasp_carboxylate-amine"/>
</dbReference>
<dbReference type="InterPro" id="IPR016301">
    <property type="entry name" value="Ade2_fungi/plant"/>
</dbReference>
<dbReference type="EMBL" id="CAKLBC010000339">
    <property type="protein sequence ID" value="CAH0486022.1"/>
    <property type="molecule type" value="Genomic_DNA"/>
</dbReference>
<dbReference type="AlphaFoldDB" id="A0AAV0TU95"/>
<organism evidence="14 16">
    <name type="scientific">Peronospora farinosa</name>
    <dbReference type="NCBI Taxonomy" id="134698"/>
    <lineage>
        <taxon>Eukaryota</taxon>
        <taxon>Sar</taxon>
        <taxon>Stramenopiles</taxon>
        <taxon>Oomycota</taxon>
        <taxon>Peronosporomycetes</taxon>
        <taxon>Peronosporales</taxon>
        <taxon>Peronosporaceae</taxon>
        <taxon>Peronospora</taxon>
    </lineage>
</organism>
<keyword evidence="5 11" id="KW-0547">Nucleotide-binding</keyword>
<dbReference type="PIRSF" id="PIRSF001340">
    <property type="entry name" value="AIR_carboxylase"/>
    <property type="match status" value="1"/>
</dbReference>
<dbReference type="InterPro" id="IPR011761">
    <property type="entry name" value="ATP-grasp"/>
</dbReference>
<evidence type="ECO:0000256" key="1">
    <source>
        <dbReference type="ARBA" id="ARBA00001244"/>
    </source>
</evidence>
<dbReference type="Pfam" id="PF17769">
    <property type="entry name" value="PurK_C"/>
    <property type="match status" value="1"/>
</dbReference>
<dbReference type="SUPFAM" id="SSF52440">
    <property type="entry name" value="PreATP-grasp domain"/>
    <property type="match status" value="1"/>
</dbReference>
<evidence type="ECO:0000256" key="8">
    <source>
        <dbReference type="ARBA" id="ARBA00022840"/>
    </source>
</evidence>
<dbReference type="InterPro" id="IPR005875">
    <property type="entry name" value="PurK"/>
</dbReference>
<dbReference type="InterPro" id="IPR013815">
    <property type="entry name" value="ATP_grasp_subdomain_1"/>
</dbReference>
<name>A0AAV0TU95_9STRA</name>
<dbReference type="InterPro" id="IPR016185">
    <property type="entry name" value="PreATP-grasp_dom_sf"/>
</dbReference>
<dbReference type="Gene3D" id="3.30.470.20">
    <property type="entry name" value="ATP-grasp fold, B domain"/>
    <property type="match status" value="1"/>
</dbReference>
<evidence type="ECO:0000256" key="10">
    <source>
        <dbReference type="ARBA" id="ARBA00031607"/>
    </source>
</evidence>
<dbReference type="Gene3D" id="3.40.50.1970">
    <property type="match status" value="1"/>
</dbReference>
<evidence type="ECO:0000313" key="15">
    <source>
        <dbReference type="Proteomes" id="UP001157938"/>
    </source>
</evidence>
<evidence type="ECO:0000256" key="7">
    <source>
        <dbReference type="ARBA" id="ARBA00022793"/>
    </source>
</evidence>
<feature type="domain" description="ATP-grasp" evidence="12">
    <location>
        <begin position="123"/>
        <end position="328"/>
    </location>
</feature>
<keyword evidence="8 11" id="KW-0067">ATP-binding</keyword>
<dbReference type="EMBL" id="CANTFK010000766">
    <property type="protein sequence ID" value="CAI5725785.1"/>
    <property type="molecule type" value="Genomic_DNA"/>
</dbReference>
<comment type="catalytic activity">
    <reaction evidence="1">
        <text>5-amino-1-(5-phospho-D-ribosyl)imidazole-4-carboxylate + H(+) = 5-amino-1-(5-phospho-beta-D-ribosyl)imidazole + CO2</text>
        <dbReference type="Rhea" id="RHEA:10792"/>
        <dbReference type="ChEBI" id="CHEBI:15378"/>
        <dbReference type="ChEBI" id="CHEBI:16526"/>
        <dbReference type="ChEBI" id="CHEBI:77657"/>
        <dbReference type="ChEBI" id="CHEBI:137981"/>
        <dbReference type="EC" id="4.1.1.21"/>
    </reaction>
</comment>
<dbReference type="NCBIfam" id="TIGR01162">
    <property type="entry name" value="purE"/>
    <property type="match status" value="1"/>
</dbReference>
<dbReference type="PROSITE" id="PS50975">
    <property type="entry name" value="ATP_GRASP"/>
    <property type="match status" value="1"/>
</dbReference>
<dbReference type="Pfam" id="PF02222">
    <property type="entry name" value="ATP-grasp"/>
    <property type="match status" value="1"/>
</dbReference>
<proteinExistence type="inferred from homology"/>
<sequence length="595" mass="63674">MPVLTINANNAAPPVVGVLGGGQLGRMMANAAHRLNLKVLILDPLGIESPAGQTGLEAVAGSFTKEEDIATLAQQCDVLTVEIEHVNATFLQHLQDNKEADLKGVHPSPATIALIQDKYQQKQFFNQVQDVEVAPFDVVTSLQVARQLGQTFGYPYMLKSRRFAYDGRGNAVVKSEKDLITAFKKLGASLLVTESPDVDETQLVEEKNKLYAEKWVPFVKELAVMVVKGAEDEVRAYPVVETTQRDSICDTVLAPAQISEDVAKRARDMAQAAVAELEGRGIYGVELFLTATGDVLLNEIAPRPHNSGHYTIEACETDQFEQHLRAITGLPLGSCALRVPAALMVNVLGDPTSSEDVSFSLLRNSLNIPGAAAHFYGKVGVRPGRKLGHVTITAPNLEELTKRATALSPESAKNSGLLKLERKPLVGIVMGSDSDLPTMAAAADMLEKFGVPYELTIVSAHRTPARMYDYAQSAATRGLKVIIAGAGGAAHLPGMVAALTPLPVVGVPVKTSTLSGEDSLLSIVQMPRGVPVATVAIGNSTNAGLLAVRILSAGDSSLIEAMAAFLDTQRREVDDKIETMATGGWKEYLQNMKKR</sequence>
<dbReference type="Pfam" id="PF00731">
    <property type="entry name" value="AIRC"/>
    <property type="match status" value="1"/>
</dbReference>
<evidence type="ECO:0000256" key="4">
    <source>
        <dbReference type="ARBA" id="ARBA00012329"/>
    </source>
</evidence>
<evidence type="ECO:0000259" key="12">
    <source>
        <dbReference type="PROSITE" id="PS50975"/>
    </source>
</evidence>
<dbReference type="HAMAP" id="MF_01928">
    <property type="entry name" value="PurK"/>
    <property type="match status" value="1"/>
</dbReference>
<comment type="pathway">
    <text evidence="2">Purine metabolism; IMP biosynthesis via de novo pathway; 5-amino-1-(5-phospho-D-ribosyl)imidazole-4-carboxylate from 5-amino-1-(5-phospho-D-ribosyl)imidazole (carboxylase route): step 1/1.</text>
</comment>
<dbReference type="FunFam" id="3.40.50.1970:FF:000013">
    <property type="entry name" value="Phosphoribosylaminoimidazole carboxylase"/>
    <property type="match status" value="1"/>
</dbReference>
<accession>A0AAV0TU95</accession>
<dbReference type="SUPFAM" id="SSF51246">
    <property type="entry name" value="Rudiment single hybrid motif"/>
    <property type="match status" value="1"/>
</dbReference>
<keyword evidence="6" id="KW-0658">Purine biosynthesis</keyword>
<evidence type="ECO:0000256" key="6">
    <source>
        <dbReference type="ARBA" id="ARBA00022755"/>
    </source>
</evidence>
<dbReference type="NCBIfam" id="TIGR01161">
    <property type="entry name" value="purK"/>
    <property type="match status" value="1"/>
</dbReference>
<reference evidence="14" key="2">
    <citation type="submission" date="2022-12" db="EMBL/GenBank/DDBJ databases">
        <authorList>
            <person name="Webb A."/>
        </authorList>
    </citation>
    <scope>NUCLEOTIDE SEQUENCE</scope>
    <source>
        <strain evidence="14">Pf2</strain>
    </source>
</reference>
<evidence type="ECO:0000256" key="3">
    <source>
        <dbReference type="ARBA" id="ARBA00006114"/>
    </source>
</evidence>
<gene>
    <name evidence="13" type="ORF">PFR001_LOCUS1677</name>
    <name evidence="14" type="ORF">PFR002_LOCUS5197</name>
</gene>
<dbReference type="InterPro" id="IPR033747">
    <property type="entry name" value="PurE_ClassI"/>
</dbReference>
<keyword evidence="9" id="KW-0456">Lyase</keyword>
<dbReference type="FunFam" id="3.30.470.20:FF:000037">
    <property type="entry name" value="Phosphoribosylaminoimidazole carboxylase, chloroplastic"/>
    <property type="match status" value="1"/>
</dbReference>